<gene>
    <name evidence="1" type="ORF">BOTNAR_0597g00040</name>
</gene>
<keyword evidence="2" id="KW-1185">Reference proteome</keyword>
<dbReference type="AlphaFoldDB" id="A0A4Z1HHQ3"/>
<reference evidence="1 2" key="1">
    <citation type="submission" date="2017-12" db="EMBL/GenBank/DDBJ databases">
        <title>Comparative genomics of Botrytis spp.</title>
        <authorList>
            <person name="Valero-Jimenez C.A."/>
            <person name="Tapia P."/>
            <person name="Veloso J."/>
            <person name="Silva-Moreno E."/>
            <person name="Staats M."/>
            <person name="Valdes J.H."/>
            <person name="Van Kan J.A.L."/>
        </authorList>
    </citation>
    <scope>NUCLEOTIDE SEQUENCE [LARGE SCALE GENOMIC DNA]</scope>
    <source>
        <strain evidence="1 2">MUCL2120</strain>
    </source>
</reference>
<evidence type="ECO:0000313" key="2">
    <source>
        <dbReference type="Proteomes" id="UP000297452"/>
    </source>
</evidence>
<dbReference type="OrthoDB" id="288590at2759"/>
<comment type="caution">
    <text evidence="1">The sequence shown here is derived from an EMBL/GenBank/DDBJ whole genome shotgun (WGS) entry which is preliminary data.</text>
</comment>
<evidence type="ECO:0000313" key="1">
    <source>
        <dbReference type="EMBL" id="TGO46300.1"/>
    </source>
</evidence>
<name>A0A4Z1HHQ3_9HELO</name>
<dbReference type="Proteomes" id="UP000297452">
    <property type="component" value="Unassembled WGS sequence"/>
</dbReference>
<protein>
    <submittedName>
        <fullName evidence="1">Uncharacterized protein</fullName>
    </submittedName>
</protein>
<sequence length="86" mass="10096">MYDVNVDIYILGPEASMDYKLNMPKDLNGYKPAGVLKTDDGKMNDMEMYTLSRDEVLGTRSTRQDPEVFQRHRKDCKRFSFVHMKL</sequence>
<organism evidence="1 2">
    <name type="scientific">Botryotinia narcissicola</name>
    <dbReference type="NCBI Taxonomy" id="278944"/>
    <lineage>
        <taxon>Eukaryota</taxon>
        <taxon>Fungi</taxon>
        <taxon>Dikarya</taxon>
        <taxon>Ascomycota</taxon>
        <taxon>Pezizomycotina</taxon>
        <taxon>Leotiomycetes</taxon>
        <taxon>Helotiales</taxon>
        <taxon>Sclerotiniaceae</taxon>
        <taxon>Botryotinia</taxon>
    </lineage>
</organism>
<dbReference type="STRING" id="278944.A0A4Z1HHQ3"/>
<dbReference type="EMBL" id="PQXJ01000597">
    <property type="protein sequence ID" value="TGO46300.1"/>
    <property type="molecule type" value="Genomic_DNA"/>
</dbReference>
<accession>A0A4Z1HHQ3</accession>
<proteinExistence type="predicted"/>